<organism evidence="1 2">
    <name type="scientific">Gaiella occulta</name>
    <dbReference type="NCBI Taxonomy" id="1002870"/>
    <lineage>
        <taxon>Bacteria</taxon>
        <taxon>Bacillati</taxon>
        <taxon>Actinomycetota</taxon>
        <taxon>Thermoleophilia</taxon>
        <taxon>Gaiellales</taxon>
        <taxon>Gaiellaceae</taxon>
        <taxon>Gaiella</taxon>
    </lineage>
</organism>
<dbReference type="SUPFAM" id="SSF51445">
    <property type="entry name" value="(Trans)glycosidases"/>
    <property type="match status" value="1"/>
</dbReference>
<dbReference type="InterPro" id="IPR017853">
    <property type="entry name" value="GH"/>
</dbReference>
<dbReference type="GO" id="GO:0004553">
    <property type="term" value="F:hydrolase activity, hydrolyzing O-glycosyl compounds"/>
    <property type="evidence" value="ECO:0007669"/>
    <property type="project" value="TreeGrafter"/>
</dbReference>
<reference evidence="1 2" key="1">
    <citation type="submission" date="2018-07" db="EMBL/GenBank/DDBJ databases">
        <title>High-quality-draft genome sequence of Gaiella occulta.</title>
        <authorList>
            <person name="Severino R."/>
            <person name="Froufe H.J.C."/>
            <person name="Rainey F.A."/>
            <person name="Barroso C."/>
            <person name="Albuquerque L."/>
            <person name="Lobo-Da-Cunha A."/>
            <person name="Da Costa M.S."/>
            <person name="Egas C."/>
        </authorList>
    </citation>
    <scope>NUCLEOTIDE SEQUENCE [LARGE SCALE GENOMIC DNA]</scope>
    <source>
        <strain evidence="1 2">F2-233</strain>
    </source>
</reference>
<reference evidence="2" key="2">
    <citation type="journal article" date="2019" name="MicrobiologyOpen">
        <title>High-quality draft genome sequence of Gaiella occulta isolated from a 150 meter deep mineral water borehole and comparison with the genome sequences of other deep-branching lineages of the phylum Actinobacteria.</title>
        <authorList>
            <person name="Severino R."/>
            <person name="Froufe H.J.C."/>
            <person name="Barroso C."/>
            <person name="Albuquerque L."/>
            <person name="Lobo-da-Cunha A."/>
            <person name="da Costa M.S."/>
            <person name="Egas C."/>
        </authorList>
    </citation>
    <scope>NUCLEOTIDE SEQUENCE [LARGE SCALE GENOMIC DNA]</scope>
    <source>
        <strain evidence="2">F2-233</strain>
    </source>
</reference>
<evidence type="ECO:0008006" key="3">
    <source>
        <dbReference type="Google" id="ProtNLM"/>
    </source>
</evidence>
<keyword evidence="2" id="KW-1185">Reference proteome</keyword>
<dbReference type="PANTHER" id="PTHR12631">
    <property type="entry name" value="ALPHA-L-IDURONIDASE"/>
    <property type="match status" value="1"/>
</dbReference>
<accession>A0A7M2Z0N2</accession>
<proteinExistence type="predicted"/>
<protein>
    <recommendedName>
        <fullName evidence="3">Glycosyl hydrolase catalytic core</fullName>
    </recommendedName>
</protein>
<dbReference type="InterPro" id="IPR051923">
    <property type="entry name" value="Glycosyl_Hydrolase_39"/>
</dbReference>
<dbReference type="OrthoDB" id="4653451at2"/>
<dbReference type="EMBL" id="QQZY01000002">
    <property type="protein sequence ID" value="RDI75252.1"/>
    <property type="molecule type" value="Genomic_DNA"/>
</dbReference>
<sequence length="457" mass="48742">MAFGVAEDVVRAPDLVSAKARMTLVRLAGFTSVRVTSQWLPGQTAPPEAELQILRNVVAAAQLSGVRIYLSVYPPGSRSTPLTAEAREEFAAYVTVLAQQLPSVDDVIVGNEPNLNRFWLPQFNPDGSDAAAPAYLALLARSYDAIKAVDPSTRVWGGALAPRGVDRPNTGRDTHSPVAFLRDMGAAFRASGRTTPVMDGLAFHPYADSSGQSPDTPHPRSTTIGLADYDRLVATLAEAFDGSAQPGSTLPILYDEFGVESRIPAGKAQAYSGKEPATTRPVDEITQGQYYGRALQLAFCQPNVTGILLFHSQDEPALASWQSGVYYADGTPKSSLYAVRDALARARGGSIARCEGLALDVAATKVRFPTQGELLRGLRDVRFTCSLDCAWELRAIGVSTSGTAARVTGYGRAGVPLVASLKGRRLGPGQVRLVLTLRHPVNPGVPVSRESRALSIR</sequence>
<dbReference type="Proteomes" id="UP000254134">
    <property type="component" value="Unassembled WGS sequence"/>
</dbReference>
<comment type="caution">
    <text evidence="1">The sequence shown here is derived from an EMBL/GenBank/DDBJ whole genome shotgun (WGS) entry which is preliminary data.</text>
</comment>
<dbReference type="PANTHER" id="PTHR12631:SF10">
    <property type="entry name" value="BETA-XYLOSIDASE-LIKE PROTEIN-RELATED"/>
    <property type="match status" value="1"/>
</dbReference>
<dbReference type="AlphaFoldDB" id="A0A7M2Z0N2"/>
<name>A0A7M2Z0N2_9ACTN</name>
<evidence type="ECO:0000313" key="2">
    <source>
        <dbReference type="Proteomes" id="UP000254134"/>
    </source>
</evidence>
<evidence type="ECO:0000313" key="1">
    <source>
        <dbReference type="EMBL" id="RDI75252.1"/>
    </source>
</evidence>
<gene>
    <name evidence="1" type="ORF">Gocc_1050</name>
</gene>
<dbReference type="Gene3D" id="3.20.20.80">
    <property type="entry name" value="Glycosidases"/>
    <property type="match status" value="1"/>
</dbReference>